<keyword evidence="1" id="KW-0547">Nucleotide-binding</keyword>
<accession>A0A4T2BD30</accession>
<dbReference type="GO" id="GO:0005524">
    <property type="term" value="F:ATP binding"/>
    <property type="evidence" value="ECO:0007669"/>
    <property type="project" value="UniProtKB-KW"/>
</dbReference>
<dbReference type="Pfam" id="PF13604">
    <property type="entry name" value="AAA_30"/>
    <property type="match status" value="1"/>
</dbReference>
<reference evidence="5 6" key="1">
    <citation type="journal article" date="2019" name="Microorganisms">
        <title>Systematic Affiliation and Genome Analysis of Subtercola vilae DB165(T) with Particular Emphasis on Cold Adaptation of an Isolate from a High-Altitude Cold Volcano Lake.</title>
        <authorList>
            <person name="Villalobos A.S."/>
            <person name="Wiese J."/>
            <person name="Imhoff J.F."/>
            <person name="Dorador C."/>
            <person name="Keller A."/>
            <person name="Hentschel U."/>
        </authorList>
    </citation>
    <scope>NUCLEOTIDE SEQUENCE [LARGE SCALE GENOMIC DNA]</scope>
    <source>
        <strain evidence="5 6">DB165</strain>
    </source>
</reference>
<dbReference type="AlphaFoldDB" id="A0A4T2BD30"/>
<dbReference type="InterPro" id="IPR014862">
    <property type="entry name" value="TrwC"/>
</dbReference>
<dbReference type="GO" id="GO:0003678">
    <property type="term" value="F:DNA helicase activity"/>
    <property type="evidence" value="ECO:0007669"/>
    <property type="project" value="UniProtKB-ARBA"/>
</dbReference>
<sequence length="1255" mass="135513">MMTVHVLHAGNGYTYLTRQVAAGDQTRARGEDLTAYYTAEGNPPGVWVGNGLTSLGVEGQVSERQMLALFGEGLHPDADRIVAENVGAGMPAADAIQAARLGRRFMTTEQTDDGWDAAIAAAYDTFRTEAGRNPEVGVERDLLRWGVASEALQGSLDRAPTDAEVSGFLAKKGKAARQPVAGYDLVFTPVKSVSVLWALGDAHTSAEVHAAHTAAWSSTVSWLEKEAALTRVGAGGAAQLNTKGLVATAFEHRDSRTGDPNLHTHVAVSTKVQGEDGKWRSLDGRVLHALGVSASERYNTLIEKELRDRLGVTFTDEVRGRNKRPVREIDGVPKQLRDSFSSRRAAIEDAYEELLTAYVASHGHTPARAAQISMAQEATLSTRQAKAKPESLTELRAGWRAAAATVIGERGVALLSVNVTRPRELTAAEEELAARTVPELSAGILATVENSRSTWRMSHLQAEALRVARAYGNIVRTTDVEQLTVALTDTAVQLSVGLRAPELNPVPAVMRRTDGTSIYEVHDTTRFTSTHILKVEDDLVAAASTRAGFVASEDALRETVAKTNAASRFPLDASQVELARRFATGGHRIEVGVGPAGTGKTTTMRLFARTVTADGGRVLALAPTAVASTVLAKDIGVPADTAHKLIDVHKNGTAEQKLDDKYRIDENTILLVDEAGMASTPLLEELLQLAVKHGAAVRLLGDPAQLAAVESGGALRLIQNRAGASYLDEVHRFASKEEAAASLKLRVGDSTGLGFYIEEDRTRGGLRQSMLEEIYDGWARDRAAGKQSIMVAGINDEVAALNAQARLDLIGQGAVKARGVILHDGNKAGAGDIVVTRQNERRLNANRGKDFVANGDLWQVLSVHHGELKVKHLRHGGVLTLPAEYVSTDVELGYAATINRVQGMTVDTSHILIDPEATAREQLYVAATRGRESNRMYTVIDDVLEVDLHAPDTLRNSIHDGLVKVLAREGAEYSAHEQLQQILEHSESLAALVPRYEDARTRILDPGLLPRMEQTLRTVLHDAAVEQIIDDAAWTHLAHRMGDLEVARVDVTERLTAAAANPQGDDGVRSLAKVYHHRLGEGIAEPAPSGLPGWLTLPPVGARAETEVGRWIIDQGELITARVDQLYDQAHTAPEPWLGALRPEPTPGAGDDVWARNVRTVLAYRDQEQIRTPRDPLGPQRHTDAYRHAAAALKQLQPSQSAALQERLAKLQLTRPTADQQPAPAEPRTVQNLTTEATVPYDSDPAQAPRRGPRI</sequence>
<proteinExistence type="predicted"/>
<dbReference type="RefSeq" id="WP_136643777.1">
    <property type="nucleotide sequence ID" value="NZ_QYRT01000070.1"/>
</dbReference>
<dbReference type="OrthoDB" id="4524286at2"/>
<dbReference type="PANTHER" id="PTHR43788:SF6">
    <property type="entry name" value="DNA HELICASE B"/>
    <property type="match status" value="1"/>
</dbReference>
<dbReference type="Proteomes" id="UP000306192">
    <property type="component" value="Unassembled WGS sequence"/>
</dbReference>
<feature type="region of interest" description="Disordered" evidence="3">
    <location>
        <begin position="1215"/>
        <end position="1255"/>
    </location>
</feature>
<dbReference type="SUPFAM" id="SSF52540">
    <property type="entry name" value="P-loop containing nucleoside triphosphate hydrolases"/>
    <property type="match status" value="2"/>
</dbReference>
<keyword evidence="6" id="KW-1185">Reference proteome</keyword>
<dbReference type="Gene3D" id="2.30.30.940">
    <property type="match status" value="1"/>
</dbReference>
<dbReference type="InterPro" id="IPR027417">
    <property type="entry name" value="P-loop_NTPase"/>
</dbReference>
<evidence type="ECO:0000259" key="4">
    <source>
        <dbReference type="Pfam" id="PF08751"/>
    </source>
</evidence>
<evidence type="ECO:0000313" key="5">
    <source>
        <dbReference type="EMBL" id="TIH28449.1"/>
    </source>
</evidence>
<protein>
    <submittedName>
        <fullName evidence="5">TraA-like conjugal transfer protein</fullName>
    </submittedName>
</protein>
<evidence type="ECO:0000256" key="2">
    <source>
        <dbReference type="ARBA" id="ARBA00022840"/>
    </source>
</evidence>
<dbReference type="CDD" id="cd18809">
    <property type="entry name" value="SF1_C_RecD"/>
    <property type="match status" value="1"/>
</dbReference>
<dbReference type="PANTHER" id="PTHR43788">
    <property type="entry name" value="DNA2/NAM7 HELICASE FAMILY MEMBER"/>
    <property type="match status" value="1"/>
</dbReference>
<organism evidence="5 6">
    <name type="scientific">Subtercola vilae</name>
    <dbReference type="NCBI Taxonomy" id="2056433"/>
    <lineage>
        <taxon>Bacteria</taxon>
        <taxon>Bacillati</taxon>
        <taxon>Actinomycetota</taxon>
        <taxon>Actinomycetes</taxon>
        <taxon>Micrococcales</taxon>
        <taxon>Microbacteriaceae</taxon>
        <taxon>Subtercola</taxon>
    </lineage>
</organism>
<dbReference type="Gene3D" id="3.40.50.300">
    <property type="entry name" value="P-loop containing nucleotide triphosphate hydrolases"/>
    <property type="match status" value="2"/>
</dbReference>
<evidence type="ECO:0000313" key="6">
    <source>
        <dbReference type="Proteomes" id="UP000306192"/>
    </source>
</evidence>
<keyword evidence="2" id="KW-0067">ATP-binding</keyword>
<comment type="caution">
    <text evidence="5">The sequence shown here is derived from an EMBL/GenBank/DDBJ whole genome shotgun (WGS) entry which is preliminary data.</text>
</comment>
<dbReference type="Pfam" id="PF08751">
    <property type="entry name" value="TrwC"/>
    <property type="match status" value="1"/>
</dbReference>
<gene>
    <name evidence="5" type="ORF">D4765_18470</name>
</gene>
<dbReference type="InterPro" id="IPR050534">
    <property type="entry name" value="Coronavir_polyprotein_1ab"/>
</dbReference>
<feature type="domain" description="TrwC relaxase" evidence="4">
    <location>
        <begin position="9"/>
        <end position="405"/>
    </location>
</feature>
<dbReference type="CDD" id="cd17933">
    <property type="entry name" value="DEXSc_RecD-like"/>
    <property type="match status" value="1"/>
</dbReference>
<dbReference type="EMBL" id="QYRT01000070">
    <property type="protein sequence ID" value="TIH28449.1"/>
    <property type="molecule type" value="Genomic_DNA"/>
</dbReference>
<name>A0A4T2BD30_9MICO</name>
<dbReference type="SUPFAM" id="SSF55464">
    <property type="entry name" value="Origin of replication-binding domain, RBD-like"/>
    <property type="match status" value="1"/>
</dbReference>
<dbReference type="NCBIfam" id="NF041492">
    <property type="entry name" value="MobF"/>
    <property type="match status" value="1"/>
</dbReference>
<evidence type="ECO:0000256" key="3">
    <source>
        <dbReference type="SAM" id="MobiDB-lite"/>
    </source>
</evidence>
<evidence type="ECO:0000256" key="1">
    <source>
        <dbReference type="ARBA" id="ARBA00022741"/>
    </source>
</evidence>